<comment type="function">
    <text evidence="12">SNARE required for protein transport between the ER and the Golgi complex.</text>
</comment>
<feature type="transmembrane region" description="Helical" evidence="15">
    <location>
        <begin position="223"/>
        <end position="243"/>
    </location>
</feature>
<dbReference type="AlphaFoldDB" id="A0A8H6EWY0"/>
<dbReference type="GO" id="GO:0000139">
    <property type="term" value="C:Golgi membrane"/>
    <property type="evidence" value="ECO:0007669"/>
    <property type="project" value="UniProtKB-SubCell"/>
</dbReference>
<evidence type="ECO:0000256" key="10">
    <source>
        <dbReference type="ARBA" id="ARBA00037983"/>
    </source>
</evidence>
<gene>
    <name evidence="16" type="ORF">HII12_002075</name>
</gene>
<comment type="similarity">
    <text evidence="10 12">Belongs to the BOS1 family.</text>
</comment>
<dbReference type="GO" id="GO:0031201">
    <property type="term" value="C:SNARE complex"/>
    <property type="evidence" value="ECO:0007669"/>
    <property type="project" value="TreeGrafter"/>
</dbReference>
<keyword evidence="7 15" id="KW-1133">Transmembrane helix</keyword>
<dbReference type="Proteomes" id="UP000568158">
    <property type="component" value="Unassembled WGS sequence"/>
</dbReference>
<dbReference type="GO" id="GO:0000149">
    <property type="term" value="F:SNARE binding"/>
    <property type="evidence" value="ECO:0007669"/>
    <property type="project" value="TreeGrafter"/>
</dbReference>
<keyword evidence="8" id="KW-0333">Golgi apparatus</keyword>
<dbReference type="GO" id="GO:0015031">
    <property type="term" value="P:protein transport"/>
    <property type="evidence" value="ECO:0007669"/>
    <property type="project" value="UniProtKB-KW"/>
</dbReference>
<dbReference type="GO" id="GO:0006906">
    <property type="term" value="P:vesicle fusion"/>
    <property type="evidence" value="ECO:0007669"/>
    <property type="project" value="TreeGrafter"/>
</dbReference>
<keyword evidence="3 12" id="KW-0813">Transport</keyword>
<evidence type="ECO:0000313" key="17">
    <source>
        <dbReference type="Proteomes" id="UP000568158"/>
    </source>
</evidence>
<dbReference type="Pfam" id="PF12352">
    <property type="entry name" value="V-SNARE_C"/>
    <property type="match status" value="1"/>
</dbReference>
<reference evidence="16 17" key="1">
    <citation type="journal article" date="2020" name="Appl. Microbiol. Biotechnol.">
        <title>Targeted gene deletion in Brettanomyces bruxellensis with an expression-free CRISPR-Cas9 system.</title>
        <authorList>
            <person name="Varela C."/>
            <person name="Bartel C."/>
            <person name="Onetto C."/>
            <person name="Borneman A."/>
        </authorList>
    </citation>
    <scope>NUCLEOTIDE SEQUENCE [LARGE SCALE GENOMIC DNA]</scope>
    <source>
        <strain evidence="16 17">AWRI1613</strain>
    </source>
</reference>
<evidence type="ECO:0000256" key="5">
    <source>
        <dbReference type="ARBA" id="ARBA00022892"/>
    </source>
</evidence>
<dbReference type="PANTHER" id="PTHR21230">
    <property type="entry name" value="VESICLE TRANSPORT V-SNARE PROTEIN VTI1-RELATED"/>
    <property type="match status" value="1"/>
</dbReference>
<evidence type="ECO:0000256" key="7">
    <source>
        <dbReference type="ARBA" id="ARBA00022989"/>
    </source>
</evidence>
<dbReference type="PIRSF" id="PIRSF028865">
    <property type="entry name" value="Membrin-2"/>
    <property type="match status" value="1"/>
</dbReference>
<evidence type="ECO:0000256" key="11">
    <source>
        <dbReference type="ARBA" id="ARBA00040957"/>
    </source>
</evidence>
<dbReference type="Gene3D" id="1.20.5.110">
    <property type="match status" value="1"/>
</dbReference>
<evidence type="ECO:0000256" key="9">
    <source>
        <dbReference type="ARBA" id="ARBA00023136"/>
    </source>
</evidence>
<organism evidence="16 17">
    <name type="scientific">Dekkera bruxellensis</name>
    <name type="common">Brettanomyces custersii</name>
    <dbReference type="NCBI Taxonomy" id="5007"/>
    <lineage>
        <taxon>Eukaryota</taxon>
        <taxon>Fungi</taxon>
        <taxon>Dikarya</taxon>
        <taxon>Ascomycota</taxon>
        <taxon>Saccharomycotina</taxon>
        <taxon>Pichiomycetes</taxon>
        <taxon>Pichiales</taxon>
        <taxon>Pichiaceae</taxon>
        <taxon>Brettanomyces</taxon>
    </lineage>
</organism>
<sequence>MVSSLLYNNATRLAQQLRKDIAAFEKDPKAAPPSLIGQITTTSNSLSRTLKDFSDYIEKQTLSLNEAQKTKNKGRLQTLRQEYAEYKQKIDSLRKQREEALAEANRSRLFSNTSTAISDNPYDESNVTSRQSHAVSQGEQTQINASSGMSMADGLYKEQTSLERSNQQLDDILDMGRQAFDDLVQQNEIVGKMRDRMSSSLETMGVSRATIRKIDKKAFEDKWIFYIGAALTFLIMYLIWHYLG</sequence>
<evidence type="ECO:0000256" key="1">
    <source>
        <dbReference type="ARBA" id="ARBA00004163"/>
    </source>
</evidence>
<dbReference type="InterPro" id="IPR027027">
    <property type="entry name" value="GOSR2/Membrin/Bos1"/>
</dbReference>
<evidence type="ECO:0000256" key="6">
    <source>
        <dbReference type="ARBA" id="ARBA00022927"/>
    </source>
</evidence>
<name>A0A8H6EWY0_DEKBR</name>
<dbReference type="EMBL" id="JABCYN010000022">
    <property type="protein sequence ID" value="KAF6013359.1"/>
    <property type="molecule type" value="Genomic_DNA"/>
</dbReference>
<dbReference type="GO" id="GO:0006888">
    <property type="term" value="P:endoplasmic reticulum to Golgi vesicle-mediated transport"/>
    <property type="evidence" value="ECO:0007669"/>
    <property type="project" value="TreeGrafter"/>
</dbReference>
<evidence type="ECO:0000256" key="8">
    <source>
        <dbReference type="ARBA" id="ARBA00023034"/>
    </source>
</evidence>
<feature type="coiled-coil region" evidence="13">
    <location>
        <begin position="69"/>
        <end position="103"/>
    </location>
</feature>
<dbReference type="GO" id="GO:0012507">
    <property type="term" value="C:ER to Golgi transport vesicle membrane"/>
    <property type="evidence" value="ECO:0007669"/>
    <property type="project" value="TreeGrafter"/>
</dbReference>
<feature type="region of interest" description="Disordered" evidence="14">
    <location>
        <begin position="114"/>
        <end position="138"/>
    </location>
</feature>
<evidence type="ECO:0000256" key="4">
    <source>
        <dbReference type="ARBA" id="ARBA00022692"/>
    </source>
</evidence>
<dbReference type="GO" id="GO:0005789">
    <property type="term" value="C:endoplasmic reticulum membrane"/>
    <property type="evidence" value="ECO:0007669"/>
    <property type="project" value="UniProtKB-SubCell"/>
</dbReference>
<evidence type="ECO:0000256" key="14">
    <source>
        <dbReference type="SAM" id="MobiDB-lite"/>
    </source>
</evidence>
<evidence type="ECO:0000256" key="13">
    <source>
        <dbReference type="SAM" id="Coils"/>
    </source>
</evidence>
<comment type="caution">
    <text evidence="16">The sequence shown here is derived from an EMBL/GenBank/DDBJ whole genome shotgun (WGS) entry which is preliminary data.</text>
</comment>
<dbReference type="PANTHER" id="PTHR21230:SF1">
    <property type="entry name" value="GOLGI SNAP RECEPTOR COMPLEX MEMBER 2"/>
    <property type="match status" value="1"/>
</dbReference>
<evidence type="ECO:0000256" key="12">
    <source>
        <dbReference type="PIRNR" id="PIRNR028865"/>
    </source>
</evidence>
<comment type="subcellular location">
    <subcellularLocation>
        <location evidence="1">Endoplasmic reticulum membrane</location>
        <topology evidence="1">Single-pass type IV membrane protein</topology>
    </subcellularLocation>
    <subcellularLocation>
        <location evidence="2">Golgi apparatus membrane</location>
        <topology evidence="2">Single-pass type IV membrane protein</topology>
    </subcellularLocation>
</comment>
<evidence type="ECO:0000256" key="3">
    <source>
        <dbReference type="ARBA" id="ARBA00022448"/>
    </source>
</evidence>
<evidence type="ECO:0000256" key="2">
    <source>
        <dbReference type="ARBA" id="ARBA00004409"/>
    </source>
</evidence>
<keyword evidence="13" id="KW-0175">Coiled coil</keyword>
<accession>A0A8H6EWY0</accession>
<keyword evidence="9 12" id="KW-0472">Membrane</keyword>
<protein>
    <recommendedName>
        <fullName evidence="11 12">Protein transport protein BOS1</fullName>
    </recommendedName>
</protein>
<proteinExistence type="inferred from homology"/>
<keyword evidence="4 15" id="KW-0812">Transmembrane</keyword>
<dbReference type="GO" id="GO:0031902">
    <property type="term" value="C:late endosome membrane"/>
    <property type="evidence" value="ECO:0007669"/>
    <property type="project" value="TreeGrafter"/>
</dbReference>
<keyword evidence="6 12" id="KW-0653">Protein transport</keyword>
<evidence type="ECO:0000256" key="15">
    <source>
        <dbReference type="SAM" id="Phobius"/>
    </source>
</evidence>
<evidence type="ECO:0000313" key="16">
    <source>
        <dbReference type="EMBL" id="KAF6013359.1"/>
    </source>
</evidence>
<keyword evidence="5" id="KW-0931">ER-Golgi transport</keyword>
<dbReference type="GO" id="GO:0005484">
    <property type="term" value="F:SNAP receptor activity"/>
    <property type="evidence" value="ECO:0007669"/>
    <property type="project" value="InterPro"/>
</dbReference>